<evidence type="ECO:0000256" key="1">
    <source>
        <dbReference type="ARBA" id="ARBA00004141"/>
    </source>
</evidence>
<feature type="transmembrane region" description="Helical" evidence="5">
    <location>
        <begin position="269"/>
        <end position="292"/>
    </location>
</feature>
<comment type="caution">
    <text evidence="7">The sequence shown here is derived from an EMBL/GenBank/DDBJ whole genome shotgun (WGS) entry which is preliminary data.</text>
</comment>
<keyword evidence="4 5" id="KW-0472">Membrane</keyword>
<reference evidence="8" key="1">
    <citation type="journal article" date="2019" name="Int. J. Syst. Evol. Microbiol.">
        <title>The Global Catalogue of Microorganisms (GCM) 10K type strain sequencing project: providing services to taxonomists for standard genome sequencing and annotation.</title>
        <authorList>
            <consortium name="The Broad Institute Genomics Platform"/>
            <consortium name="The Broad Institute Genome Sequencing Center for Infectious Disease"/>
            <person name="Wu L."/>
            <person name="Ma J."/>
        </authorList>
    </citation>
    <scope>NUCLEOTIDE SEQUENCE [LARGE SCALE GENOMIC DNA]</scope>
    <source>
        <strain evidence="8">JCM 17563</strain>
    </source>
</reference>
<feature type="transmembrane region" description="Helical" evidence="5">
    <location>
        <begin position="304"/>
        <end position="324"/>
    </location>
</feature>
<feature type="transmembrane region" description="Helical" evidence="5">
    <location>
        <begin position="246"/>
        <end position="263"/>
    </location>
</feature>
<accession>A0ABP7TDS5</accession>
<keyword evidence="8" id="KW-1185">Reference proteome</keyword>
<keyword evidence="2 5" id="KW-0812">Transmembrane</keyword>
<evidence type="ECO:0000313" key="7">
    <source>
        <dbReference type="EMBL" id="GAA4024795.1"/>
    </source>
</evidence>
<evidence type="ECO:0000259" key="6">
    <source>
        <dbReference type="Pfam" id="PF12698"/>
    </source>
</evidence>
<evidence type="ECO:0000256" key="5">
    <source>
        <dbReference type="SAM" id="Phobius"/>
    </source>
</evidence>
<evidence type="ECO:0000256" key="4">
    <source>
        <dbReference type="ARBA" id="ARBA00023136"/>
    </source>
</evidence>
<evidence type="ECO:0000256" key="3">
    <source>
        <dbReference type="ARBA" id="ARBA00022989"/>
    </source>
</evidence>
<feature type="domain" description="ABC-2 type transporter transmembrane" evidence="6">
    <location>
        <begin position="182"/>
        <end position="374"/>
    </location>
</feature>
<feature type="transmembrane region" description="Helical" evidence="5">
    <location>
        <begin position="29"/>
        <end position="51"/>
    </location>
</feature>
<dbReference type="RefSeq" id="WP_344707929.1">
    <property type="nucleotide sequence ID" value="NZ_BAABBQ010000001.1"/>
</dbReference>
<gene>
    <name evidence="7" type="ORF">GCM10022280_27110</name>
</gene>
<dbReference type="Proteomes" id="UP001500235">
    <property type="component" value="Unassembled WGS sequence"/>
</dbReference>
<dbReference type="EMBL" id="BAABBQ010000001">
    <property type="protein sequence ID" value="GAA4024795.1"/>
    <property type="molecule type" value="Genomic_DNA"/>
</dbReference>
<comment type="subcellular location">
    <subcellularLocation>
        <location evidence="1">Membrane</location>
        <topology evidence="1">Multi-pass membrane protein</topology>
    </subcellularLocation>
</comment>
<sequence length="404" mass="42599">MTLPPLGRLAAAFVIGRRDYGATVFSKTFLLFLLGPLFPILLVLLFGTIGARAADDVEQPRVAIAAPSSLFAAYAAAAEELDSLPGQPGLPLLERVDPATDPERLLQAPNSRYSAVLTFPAGRPHLTGGMSWKHPTYGQMKLLVSWVERGKPAVAELGMTTIRATGGTTHQARSVTARGAQALLFLLTLLLSTMLLSQLIEEKSNKVIEVLAAAVPVESIFIGKLFAMLCVSLTGILVWGGVALSVLLLLAPAGILTALPAPAVGWPAYLLLGAAYFTMSYLLIGGAFLAIGAQASTVREVQTLSMPITMSQVGLFALASFAIADMNGPSGIAAAVFPLSSPFAMIARGALDPALWPHLIAVAWQALWIALILKGAAAWFRRSVLSGPGKKPPIFRRRSATASR</sequence>
<keyword evidence="3 5" id="KW-1133">Transmembrane helix</keyword>
<feature type="transmembrane region" description="Helical" evidence="5">
    <location>
        <begin position="220"/>
        <end position="239"/>
    </location>
</feature>
<organism evidence="7 8">
    <name type="scientific">Sphingomonas swuensis</name>
    <dbReference type="NCBI Taxonomy" id="977800"/>
    <lineage>
        <taxon>Bacteria</taxon>
        <taxon>Pseudomonadati</taxon>
        <taxon>Pseudomonadota</taxon>
        <taxon>Alphaproteobacteria</taxon>
        <taxon>Sphingomonadales</taxon>
        <taxon>Sphingomonadaceae</taxon>
        <taxon>Sphingomonas</taxon>
    </lineage>
</organism>
<protein>
    <recommendedName>
        <fullName evidence="6">ABC-2 type transporter transmembrane domain-containing protein</fullName>
    </recommendedName>
</protein>
<feature type="transmembrane region" description="Helical" evidence="5">
    <location>
        <begin position="359"/>
        <end position="380"/>
    </location>
</feature>
<dbReference type="Pfam" id="PF12698">
    <property type="entry name" value="ABC2_membrane_3"/>
    <property type="match status" value="1"/>
</dbReference>
<evidence type="ECO:0000256" key="2">
    <source>
        <dbReference type="ARBA" id="ARBA00022692"/>
    </source>
</evidence>
<evidence type="ECO:0000313" key="8">
    <source>
        <dbReference type="Proteomes" id="UP001500235"/>
    </source>
</evidence>
<dbReference type="InterPro" id="IPR013525">
    <property type="entry name" value="ABC2_TM"/>
</dbReference>
<proteinExistence type="predicted"/>
<name>A0ABP7TDS5_9SPHN</name>
<feature type="transmembrane region" description="Helical" evidence="5">
    <location>
        <begin position="182"/>
        <end position="200"/>
    </location>
</feature>